<evidence type="ECO:0000313" key="1">
    <source>
        <dbReference type="EMBL" id="KAJ1949678.1"/>
    </source>
</evidence>
<feature type="non-terminal residue" evidence="1">
    <location>
        <position position="157"/>
    </location>
</feature>
<dbReference type="Proteomes" id="UP001150603">
    <property type="component" value="Unassembled WGS sequence"/>
</dbReference>
<proteinExistence type="predicted"/>
<gene>
    <name evidence="1" type="primary">NUA3_1</name>
    <name evidence="1" type="ORF">FBU59_001039</name>
</gene>
<organism evidence="1 2">
    <name type="scientific">Linderina macrospora</name>
    <dbReference type="NCBI Taxonomy" id="4868"/>
    <lineage>
        <taxon>Eukaryota</taxon>
        <taxon>Fungi</taxon>
        <taxon>Fungi incertae sedis</taxon>
        <taxon>Zoopagomycota</taxon>
        <taxon>Kickxellomycotina</taxon>
        <taxon>Kickxellomycetes</taxon>
        <taxon>Kickxellales</taxon>
        <taxon>Kickxellaceae</taxon>
        <taxon>Linderina</taxon>
    </lineage>
</organism>
<keyword evidence="2" id="KW-1185">Reference proteome</keyword>
<accession>A0ACC1JF29</accession>
<comment type="caution">
    <text evidence="1">The sequence shown here is derived from an EMBL/GenBank/DDBJ whole genome shotgun (WGS) entry which is preliminary data.</text>
</comment>
<dbReference type="EMBL" id="JANBPW010000390">
    <property type="protein sequence ID" value="KAJ1949678.1"/>
    <property type="molecule type" value="Genomic_DNA"/>
</dbReference>
<sequence length="157" mass="17655">MPEETTKKPRVDLRSDFPHGKDDGDLHIRVNPSLLTADFTSPFRASYTDEALETTTTITSGDSTGTIVASPFHTGKLTNVFPQPFLLALKEELKTLTWHHRSNDLYKFNQTDDLALNALPHIKALRDYMAGEEFVGFMEKITGLELTRGYLDLAAQR</sequence>
<evidence type="ECO:0000313" key="2">
    <source>
        <dbReference type="Proteomes" id="UP001150603"/>
    </source>
</evidence>
<protein>
    <submittedName>
        <fullName evidence="1">Component of NuA3 histone acetyltransferase complex</fullName>
    </submittedName>
</protein>
<reference evidence="1" key="1">
    <citation type="submission" date="2022-07" db="EMBL/GenBank/DDBJ databases">
        <title>Phylogenomic reconstructions and comparative analyses of Kickxellomycotina fungi.</title>
        <authorList>
            <person name="Reynolds N.K."/>
            <person name="Stajich J.E."/>
            <person name="Barry K."/>
            <person name="Grigoriev I.V."/>
            <person name="Crous P."/>
            <person name="Smith M.E."/>
        </authorList>
    </citation>
    <scope>NUCLEOTIDE SEQUENCE</scope>
    <source>
        <strain evidence="1">NRRL 5244</strain>
    </source>
</reference>
<name>A0ACC1JF29_9FUNG</name>